<sequence>MKKKFLLSVMAILMYTMASAQVNDPGQAMASGLDENAFTFTEAQLGEDDDMSANVTILNSTNNVYASEVGYLFSPVRFRYRGFNQKYNDIYVNGAPMNDMESGQFRYSNIGGLNRFTRNVDFALPFEGNMFAMNGMAGSNNYNFRAGDMPAGHYVSIGAANRNYTLRGMYTYSSGFNKQGWAISAGLTYRWANQGYVEGTFYNSLSYFFGVQKKWMDTGHSLSFTTWGNPTERSNQGASTDEAYWLANDRYYNPYWGYQNGHKRNSRVVNDFAPSAVLTWDWDINEKMKLTTTVFGKYSKYKSTKLNYSNSENPHPDYWKNMPSSYYDVWGDAGISGTSNAAYQQWLNSYNYWTGAKANRQINWDRLYWANQQAAKQGHDALYYVQAKNIDAMMVNMAATLTSQVTKNSKLATGVILGHNKTRHYQTMEDLLGASTFHNINTYALGDYTINDPAVQYDLNTAGPNNKGRLVYEGDKFGYDYDILVQKFLFWGSYVADIDNVQAMISGKLGQTDMRRHGHMRNGLCADYSYGKSPRAHMGEGGVKGSLSWDAGRGHVFKIGAGYEWRPPSATVAFVSPEMNNDYVMDLSDEHIFSSEFSYQFQNAWLHANFNAYYSYLDHVTEWQSFYDDTEGSYTYVSMSGMKKEYYGVEAGLDFKLTSFLNLKAIGVISEARNMNNSRGYMMNSTSTEITERTILNKNMRESGTPLTAGSIGLSFHQNGWYIDLNANYYDRIYLSYAPNLRYEGSPDLIYDNEGNAMPRPQQKGHGGWMLDGSIGKSIRLKKGTLSFNLMVTNILNNQNIVTGGYEQSRSDYSNGNERTFLFSKNPKKYYVFGTNGMFQVSYRF</sequence>
<evidence type="ECO:0000313" key="2">
    <source>
        <dbReference type="EMBL" id="HIZ69843.1"/>
    </source>
</evidence>
<dbReference type="SUPFAM" id="SSF56935">
    <property type="entry name" value="Porins"/>
    <property type="match status" value="1"/>
</dbReference>
<dbReference type="Proteomes" id="UP000824055">
    <property type="component" value="Unassembled WGS sequence"/>
</dbReference>
<proteinExistence type="predicted"/>
<comment type="caution">
    <text evidence="2">The sequence shown here is derived from an EMBL/GenBank/DDBJ whole genome shotgun (WGS) entry which is preliminary data.</text>
</comment>
<dbReference type="EMBL" id="DXBE01000061">
    <property type="protein sequence ID" value="HIZ69843.1"/>
    <property type="molecule type" value="Genomic_DNA"/>
</dbReference>
<reference evidence="2" key="2">
    <citation type="submission" date="2021-04" db="EMBL/GenBank/DDBJ databases">
        <authorList>
            <person name="Gilroy R."/>
        </authorList>
    </citation>
    <scope>NUCLEOTIDE SEQUENCE</scope>
    <source>
        <strain evidence="2">ChiHecec3B27-8219</strain>
    </source>
</reference>
<dbReference type="AlphaFoldDB" id="A0A9D2FZJ5"/>
<evidence type="ECO:0000256" key="1">
    <source>
        <dbReference type="SAM" id="SignalP"/>
    </source>
</evidence>
<name>A0A9D2FZJ5_9BACT</name>
<evidence type="ECO:0000313" key="3">
    <source>
        <dbReference type="Proteomes" id="UP000824055"/>
    </source>
</evidence>
<gene>
    <name evidence="2" type="ORF">H9966_08200</name>
</gene>
<reference evidence="2" key="1">
    <citation type="journal article" date="2021" name="PeerJ">
        <title>Extensive microbial diversity within the chicken gut microbiome revealed by metagenomics and culture.</title>
        <authorList>
            <person name="Gilroy R."/>
            <person name="Ravi A."/>
            <person name="Getino M."/>
            <person name="Pursley I."/>
            <person name="Horton D.L."/>
            <person name="Alikhan N.F."/>
            <person name="Baker D."/>
            <person name="Gharbi K."/>
            <person name="Hall N."/>
            <person name="Watson M."/>
            <person name="Adriaenssens E.M."/>
            <person name="Foster-Nyarko E."/>
            <person name="Jarju S."/>
            <person name="Secka A."/>
            <person name="Antonio M."/>
            <person name="Oren A."/>
            <person name="Chaudhuri R.R."/>
            <person name="La Ragione R."/>
            <person name="Hildebrand F."/>
            <person name="Pallen M.J."/>
        </authorList>
    </citation>
    <scope>NUCLEOTIDE SEQUENCE</scope>
    <source>
        <strain evidence="2">ChiHecec3B27-8219</strain>
    </source>
</reference>
<organism evidence="2 3">
    <name type="scientific">Candidatus Prevotella avicola</name>
    <dbReference type="NCBI Taxonomy" id="2838738"/>
    <lineage>
        <taxon>Bacteria</taxon>
        <taxon>Pseudomonadati</taxon>
        <taxon>Bacteroidota</taxon>
        <taxon>Bacteroidia</taxon>
        <taxon>Bacteroidales</taxon>
        <taxon>Prevotellaceae</taxon>
        <taxon>Prevotella</taxon>
    </lineage>
</organism>
<protein>
    <submittedName>
        <fullName evidence="2">Outer membrane beta-barrel family protein</fullName>
    </submittedName>
</protein>
<accession>A0A9D2FZJ5</accession>
<feature type="chain" id="PRO_5039679183" evidence="1">
    <location>
        <begin position="21"/>
        <end position="845"/>
    </location>
</feature>
<keyword evidence="1" id="KW-0732">Signal</keyword>
<feature type="signal peptide" evidence="1">
    <location>
        <begin position="1"/>
        <end position="20"/>
    </location>
</feature>